<comment type="caution">
    <text evidence="1">The sequence shown here is derived from an EMBL/GenBank/DDBJ whole genome shotgun (WGS) entry which is preliminary data.</text>
</comment>
<name>A0ABM8KHP5_9FLAO</name>
<protein>
    <submittedName>
        <fullName evidence="1">Uncharacterized protein</fullName>
    </submittedName>
</protein>
<reference evidence="1 2" key="1">
    <citation type="submission" date="2020-02" db="EMBL/GenBank/DDBJ databases">
        <authorList>
            <person name="Criscuolo A."/>
        </authorList>
    </citation>
    <scope>NUCLEOTIDE SEQUENCE [LARGE SCALE GENOMIC DNA]</scope>
    <source>
        <strain evidence="1">CECT7796</strain>
    </source>
</reference>
<dbReference type="RefSeq" id="WP_173965887.1">
    <property type="nucleotide sequence ID" value="NZ_CADCST010000077.1"/>
</dbReference>
<organism evidence="1 2">
    <name type="scientific">Flavobacterium collinsii</name>
    <dbReference type="NCBI Taxonomy" id="1114861"/>
    <lineage>
        <taxon>Bacteria</taxon>
        <taxon>Pseudomonadati</taxon>
        <taxon>Bacteroidota</taxon>
        <taxon>Flavobacteriia</taxon>
        <taxon>Flavobacteriales</taxon>
        <taxon>Flavobacteriaceae</taxon>
        <taxon>Flavobacterium</taxon>
    </lineage>
</organism>
<keyword evidence="2" id="KW-1185">Reference proteome</keyword>
<dbReference type="Proteomes" id="UP000474567">
    <property type="component" value="Unassembled WGS sequence"/>
</dbReference>
<proteinExistence type="predicted"/>
<dbReference type="EMBL" id="CADCST010000077">
    <property type="protein sequence ID" value="CAA9197846.1"/>
    <property type="molecule type" value="Genomic_DNA"/>
</dbReference>
<accession>A0ABM8KHP5</accession>
<evidence type="ECO:0000313" key="2">
    <source>
        <dbReference type="Proteomes" id="UP000474567"/>
    </source>
</evidence>
<evidence type="ECO:0000313" key="1">
    <source>
        <dbReference type="EMBL" id="CAA9197846.1"/>
    </source>
</evidence>
<gene>
    <name evidence="1" type="ORF">FLACOL7796_01896</name>
</gene>
<sequence>MNFYFAEQINCDLQNLDFEKAINTAENELNKIAKTEFHEIIDKTFTNPIDNLVNWISRFFNEISKKFEIKAMYFEMNEFDINTNVWYIDGIAYKEDGGLDLDNMNWLSDCKRDVMTTEEFVLTGFENFQKSFETIEVKEENDEWTDEMQEARDWCEQIIISRFMELMTKAHETAKKRELDWGNVPIYFTEHAYDFIVKSDVKKNASC</sequence>